<organism evidence="1 2">
    <name type="scientific">Holotrichia oblita</name>
    <name type="common">Chafer beetle</name>
    <dbReference type="NCBI Taxonomy" id="644536"/>
    <lineage>
        <taxon>Eukaryota</taxon>
        <taxon>Metazoa</taxon>
        <taxon>Ecdysozoa</taxon>
        <taxon>Arthropoda</taxon>
        <taxon>Hexapoda</taxon>
        <taxon>Insecta</taxon>
        <taxon>Pterygota</taxon>
        <taxon>Neoptera</taxon>
        <taxon>Endopterygota</taxon>
        <taxon>Coleoptera</taxon>
        <taxon>Polyphaga</taxon>
        <taxon>Scarabaeiformia</taxon>
        <taxon>Scarabaeidae</taxon>
        <taxon>Melolonthinae</taxon>
        <taxon>Holotrichia</taxon>
    </lineage>
</organism>
<proteinExistence type="predicted"/>
<reference evidence="1" key="1">
    <citation type="submission" date="2022-04" db="EMBL/GenBank/DDBJ databases">
        <title>Chromosome-scale genome assembly of Holotrichia oblita Faldermann.</title>
        <authorList>
            <person name="Rongchong L."/>
        </authorList>
    </citation>
    <scope>NUCLEOTIDE SEQUENCE</scope>
    <source>
        <strain evidence="1">81SQS9</strain>
    </source>
</reference>
<gene>
    <name evidence="1" type="ORF">MML48_7g00016800</name>
</gene>
<evidence type="ECO:0000313" key="2">
    <source>
        <dbReference type="Proteomes" id="UP001056778"/>
    </source>
</evidence>
<evidence type="ECO:0000313" key="1">
    <source>
        <dbReference type="EMBL" id="KAI4458852.1"/>
    </source>
</evidence>
<accession>A0ACB9SWC6</accession>
<comment type="caution">
    <text evidence="1">The sequence shown here is derived from an EMBL/GenBank/DDBJ whole genome shotgun (WGS) entry which is preliminary data.</text>
</comment>
<dbReference type="Proteomes" id="UP001056778">
    <property type="component" value="Chromosome 7"/>
</dbReference>
<name>A0ACB9SWC6_HOLOL</name>
<sequence length="389" mass="45119">MEQIYPPSFFDSSEKLTDLDGYFKSYFELSKFVSQNDIELENDQLIFRKLNELLDVDDCSRFCDDSSFRTLSNVCSTNTLTVSNEIIPCDVHQFTRHTLKLHKVSSMTEAAEDLETIKAKVKYDGVLPRKKEFINMVLKHDTTASNDDRDLTLDHSLIVVRIYLPFIATLKKLNRRGDKLTCSHEIVALTSNLLSELRDKIVCASDNGLCVDIDDLKANPVQDVKAEYPSALIGIDDTLYVDMRSPNAIDYSEVIQQWAVQKKIPKFKTVPMDQVRLQDLNFRLAYPYIYQHRGNCEHIIIFSDVRLIKRSDPLCRSEYPFYRSINRYSVELCNICHVATAKWLLCECDRLPHDRTFLCQDCFMSYNYIDGKRIGNFKAYPYYSRSSVL</sequence>
<protein>
    <submittedName>
        <fullName evidence="1">Snrna-activating protein complex subunit 3</fullName>
    </submittedName>
</protein>
<dbReference type="EMBL" id="CM043021">
    <property type="protein sequence ID" value="KAI4458852.1"/>
    <property type="molecule type" value="Genomic_DNA"/>
</dbReference>
<keyword evidence="2" id="KW-1185">Reference proteome</keyword>